<accession>A0A1X0QYZ3</accession>
<dbReference type="EMBL" id="KV921956">
    <property type="protein sequence ID" value="ORE04969.1"/>
    <property type="molecule type" value="Genomic_DNA"/>
</dbReference>
<organism evidence="1">
    <name type="scientific">Rhizopus microsporus var. microsporus</name>
    <dbReference type="NCBI Taxonomy" id="86635"/>
    <lineage>
        <taxon>Eukaryota</taxon>
        <taxon>Fungi</taxon>
        <taxon>Fungi incertae sedis</taxon>
        <taxon>Mucoromycota</taxon>
        <taxon>Mucoromycotina</taxon>
        <taxon>Mucoromycetes</taxon>
        <taxon>Mucorales</taxon>
        <taxon>Mucorineae</taxon>
        <taxon>Rhizopodaceae</taxon>
        <taxon>Rhizopus</taxon>
    </lineage>
</organism>
<reference evidence="1" key="1">
    <citation type="journal article" date="2016" name="Proc. Natl. Acad. Sci. U.S.A.">
        <title>Lipid metabolic changes in an early divergent fungus govern the establishment of a mutualistic symbiosis with endobacteria.</title>
        <authorList>
            <person name="Lastovetsky O.A."/>
            <person name="Gaspar M.L."/>
            <person name="Mondo S.J."/>
            <person name="LaButti K.M."/>
            <person name="Sandor L."/>
            <person name="Grigoriev I.V."/>
            <person name="Henry S.A."/>
            <person name="Pawlowska T.E."/>
        </authorList>
    </citation>
    <scope>NUCLEOTIDE SEQUENCE [LARGE SCALE GENOMIC DNA]</scope>
    <source>
        <strain evidence="1">ATCC 52814</strain>
    </source>
</reference>
<protein>
    <submittedName>
        <fullName evidence="1">Uncharacterized protein</fullName>
    </submittedName>
</protein>
<name>A0A1X0QYZ3_RHIZD</name>
<sequence>MAHKPSLTAELDGCDAPKVKYSNVSTIIIPFETLRPRYLEMHSLYVEAPLLLNLSGYGFEIGLWFLSL</sequence>
<dbReference type="AlphaFoldDB" id="A0A1X0QYZ3"/>
<dbReference type="VEuPathDB" id="FungiDB:BCV72DRAFT_230692"/>
<gene>
    <name evidence="1" type="ORF">BCV72DRAFT_230692</name>
</gene>
<dbReference type="Proteomes" id="UP000242414">
    <property type="component" value="Unassembled WGS sequence"/>
</dbReference>
<proteinExistence type="predicted"/>
<feature type="non-terminal residue" evidence="1">
    <location>
        <position position="68"/>
    </location>
</feature>
<evidence type="ECO:0000313" key="1">
    <source>
        <dbReference type="EMBL" id="ORE04969.1"/>
    </source>
</evidence>